<dbReference type="Proteomes" id="UP000269721">
    <property type="component" value="Unassembled WGS sequence"/>
</dbReference>
<proteinExistence type="predicted"/>
<accession>A0A4V1IS66</accession>
<keyword evidence="3" id="KW-1185">Reference proteome</keyword>
<feature type="compositionally biased region" description="Gly residues" evidence="1">
    <location>
        <begin position="66"/>
        <end position="76"/>
    </location>
</feature>
<feature type="compositionally biased region" description="Polar residues" evidence="1">
    <location>
        <begin position="80"/>
        <end position="93"/>
    </location>
</feature>
<protein>
    <submittedName>
        <fullName evidence="2">Uncharacterized protein</fullName>
    </submittedName>
</protein>
<reference evidence="3" key="1">
    <citation type="journal article" date="2018" name="Nat. Microbiol.">
        <title>Leveraging single-cell genomics to expand the fungal tree of life.</title>
        <authorList>
            <person name="Ahrendt S.R."/>
            <person name="Quandt C.A."/>
            <person name="Ciobanu D."/>
            <person name="Clum A."/>
            <person name="Salamov A."/>
            <person name="Andreopoulos B."/>
            <person name="Cheng J.F."/>
            <person name="Woyke T."/>
            <person name="Pelin A."/>
            <person name="Henrissat B."/>
            <person name="Reynolds N.K."/>
            <person name="Benny G.L."/>
            <person name="Smith M.E."/>
            <person name="James T.Y."/>
            <person name="Grigoriev I.V."/>
        </authorList>
    </citation>
    <scope>NUCLEOTIDE SEQUENCE [LARGE SCALE GENOMIC DNA]</scope>
</reference>
<gene>
    <name evidence="2" type="ORF">BDK51DRAFT_27775</name>
</gene>
<name>A0A4V1IS66_9FUNG</name>
<feature type="compositionally biased region" description="Polar residues" evidence="1">
    <location>
        <begin position="51"/>
        <end position="64"/>
    </location>
</feature>
<sequence length="159" mass="17405">MVYALIAVRKERLQRFSDPKAQRTVWIAALALWLTELEPMDNDTHGNLRTNTNWHTQVRGPTNSGEGAGGKGGGGRVSPVTPTRVTASTSQRTLSPVQSIADLIIEDAYHPRTASVAKRVIDSAGEDSSDAGTTSAPMTIWKLARKKRIWDNNFSQMES</sequence>
<dbReference type="AlphaFoldDB" id="A0A4V1IS66"/>
<evidence type="ECO:0000256" key="1">
    <source>
        <dbReference type="SAM" id="MobiDB-lite"/>
    </source>
</evidence>
<feature type="region of interest" description="Disordered" evidence="1">
    <location>
        <begin position="51"/>
        <end position="93"/>
    </location>
</feature>
<dbReference type="EMBL" id="KZ994617">
    <property type="protein sequence ID" value="RKO92487.1"/>
    <property type="molecule type" value="Genomic_DNA"/>
</dbReference>
<organism evidence="2 3">
    <name type="scientific">Blyttiomyces helicus</name>
    <dbReference type="NCBI Taxonomy" id="388810"/>
    <lineage>
        <taxon>Eukaryota</taxon>
        <taxon>Fungi</taxon>
        <taxon>Fungi incertae sedis</taxon>
        <taxon>Chytridiomycota</taxon>
        <taxon>Chytridiomycota incertae sedis</taxon>
        <taxon>Chytridiomycetes</taxon>
        <taxon>Chytridiomycetes incertae sedis</taxon>
        <taxon>Blyttiomyces</taxon>
    </lineage>
</organism>
<evidence type="ECO:0000313" key="3">
    <source>
        <dbReference type="Proteomes" id="UP000269721"/>
    </source>
</evidence>
<evidence type="ECO:0000313" key="2">
    <source>
        <dbReference type="EMBL" id="RKO92487.1"/>
    </source>
</evidence>